<reference evidence="1 2" key="2">
    <citation type="journal article" date="2021" name="Genomics">
        <title>High-quality reference genome for Clonorchis sinensis.</title>
        <authorList>
            <person name="Young N.D."/>
            <person name="Stroehlein A.J."/>
            <person name="Kinkar L."/>
            <person name="Wang T."/>
            <person name="Sohn W.M."/>
            <person name="Chang B.C.H."/>
            <person name="Kaur P."/>
            <person name="Weisz D."/>
            <person name="Dudchenko O."/>
            <person name="Aiden E.L."/>
            <person name="Korhonen P.K."/>
            <person name="Gasser R.B."/>
        </authorList>
    </citation>
    <scope>NUCLEOTIDE SEQUENCE [LARGE SCALE GENOMIC DNA]</scope>
    <source>
        <strain evidence="1">Cs-k2</strain>
    </source>
</reference>
<dbReference type="InParanoid" id="A0A3R7FS49"/>
<evidence type="ECO:0000313" key="2">
    <source>
        <dbReference type="Proteomes" id="UP000286415"/>
    </source>
</evidence>
<evidence type="ECO:0000313" key="1">
    <source>
        <dbReference type="EMBL" id="KAG5443944.1"/>
    </source>
</evidence>
<dbReference type="OrthoDB" id="6247559at2759"/>
<dbReference type="AlphaFoldDB" id="A0A3R7FS49"/>
<keyword evidence="2" id="KW-1185">Reference proteome</keyword>
<dbReference type="Proteomes" id="UP000286415">
    <property type="component" value="Unassembled WGS sequence"/>
</dbReference>
<protein>
    <submittedName>
        <fullName evidence="1">Uncharacterized protein</fullName>
    </submittedName>
</protein>
<organism evidence="1 2">
    <name type="scientific">Clonorchis sinensis</name>
    <name type="common">Chinese liver fluke</name>
    <dbReference type="NCBI Taxonomy" id="79923"/>
    <lineage>
        <taxon>Eukaryota</taxon>
        <taxon>Metazoa</taxon>
        <taxon>Spiralia</taxon>
        <taxon>Lophotrochozoa</taxon>
        <taxon>Platyhelminthes</taxon>
        <taxon>Trematoda</taxon>
        <taxon>Digenea</taxon>
        <taxon>Opisthorchiida</taxon>
        <taxon>Opisthorchiata</taxon>
        <taxon>Opisthorchiidae</taxon>
        <taxon>Clonorchis</taxon>
    </lineage>
</organism>
<accession>A0A3R7FS49</accession>
<dbReference type="EMBL" id="NIRI02000056">
    <property type="protein sequence ID" value="KAG5443944.1"/>
    <property type="molecule type" value="Genomic_DNA"/>
</dbReference>
<comment type="caution">
    <text evidence="1">The sequence shown here is derived from an EMBL/GenBank/DDBJ whole genome shotgun (WGS) entry which is preliminary data.</text>
</comment>
<sequence>MLRDRLVAGVRNFTCVYLCLIYFHLFNCLLPDSNLTFKTAYDTAVALEAAENNATLLQSVQLTLTSESVDSSSQLNRLQQSSNKTQFKYYRCGGRHTHTKDCRQTQTVCNRRAVAGIGMKIPWPQPFEDGHVRTFLKDFEGIVEAAGLDTDREVFQSRLLASSPEEGEYIRSAWNTNAIPEGSAPALLDASTDRSRT</sequence>
<reference evidence="1 2" key="1">
    <citation type="journal article" date="2018" name="Biotechnol. Adv.">
        <title>Improved genomic resources and new bioinformatic workflow for the carcinogenic parasite Clonorchis sinensis: Biotechnological implications.</title>
        <authorList>
            <person name="Wang D."/>
            <person name="Korhonen P.K."/>
            <person name="Gasser R.B."/>
            <person name="Young N.D."/>
        </authorList>
    </citation>
    <scope>NUCLEOTIDE SEQUENCE [LARGE SCALE GENOMIC DNA]</scope>
    <source>
        <strain evidence="1">Cs-k2</strain>
    </source>
</reference>
<name>A0A3R7FS49_CLOSI</name>
<gene>
    <name evidence="1" type="ORF">CSKR_114483</name>
</gene>
<proteinExistence type="predicted"/>